<evidence type="ECO:0000256" key="1">
    <source>
        <dbReference type="SAM" id="MobiDB-lite"/>
    </source>
</evidence>
<gene>
    <name evidence="2" type="ORF">FPL22_04645</name>
</gene>
<dbReference type="AlphaFoldDB" id="A0A556QPN1"/>
<comment type="caution">
    <text evidence="2">The sequence shown here is derived from an EMBL/GenBank/DDBJ whole genome shotgun (WGS) entry which is preliminary data.</text>
</comment>
<keyword evidence="3" id="KW-1185">Reference proteome</keyword>
<dbReference type="EMBL" id="VMBG01000001">
    <property type="protein sequence ID" value="TSJ78595.1"/>
    <property type="molecule type" value="Genomic_DNA"/>
</dbReference>
<protein>
    <submittedName>
        <fullName evidence="2">Uncharacterized protein</fullName>
    </submittedName>
</protein>
<evidence type="ECO:0000313" key="3">
    <source>
        <dbReference type="Proteomes" id="UP000315648"/>
    </source>
</evidence>
<feature type="region of interest" description="Disordered" evidence="1">
    <location>
        <begin position="1"/>
        <end position="20"/>
    </location>
</feature>
<proteinExistence type="predicted"/>
<dbReference type="Proteomes" id="UP000315648">
    <property type="component" value="Unassembled WGS sequence"/>
</dbReference>
<dbReference type="RefSeq" id="WP_144228936.1">
    <property type="nucleotide sequence ID" value="NZ_CBCRVV010000002.1"/>
</dbReference>
<sequence>MANRRDDRIPQVSCDMNPSQPAFRKEHVLVADDDEAVGTPVSDLIKPARLRLTGTESHEV</sequence>
<accession>A0A556QPN1</accession>
<organism evidence="2 3">
    <name type="scientific">Rariglobus hedericola</name>
    <dbReference type="NCBI Taxonomy" id="2597822"/>
    <lineage>
        <taxon>Bacteria</taxon>
        <taxon>Pseudomonadati</taxon>
        <taxon>Verrucomicrobiota</taxon>
        <taxon>Opitutia</taxon>
        <taxon>Opitutales</taxon>
        <taxon>Opitutaceae</taxon>
        <taxon>Rariglobus</taxon>
    </lineage>
</organism>
<reference evidence="2 3" key="1">
    <citation type="submission" date="2019-07" db="EMBL/GenBank/DDBJ databases">
        <title>Description of 53C-WASEF.</title>
        <authorList>
            <person name="Pitt A."/>
            <person name="Hahn M.W."/>
        </authorList>
    </citation>
    <scope>NUCLEOTIDE SEQUENCE [LARGE SCALE GENOMIC DNA]</scope>
    <source>
        <strain evidence="2 3">53C-WASEF</strain>
    </source>
</reference>
<evidence type="ECO:0000313" key="2">
    <source>
        <dbReference type="EMBL" id="TSJ78595.1"/>
    </source>
</evidence>
<name>A0A556QPN1_9BACT</name>